<feature type="domain" description="HTH lysR-type" evidence="5">
    <location>
        <begin position="1"/>
        <end position="58"/>
    </location>
</feature>
<name>A0ABS7NFQ2_9RHOB</name>
<dbReference type="Proteomes" id="UP000766629">
    <property type="component" value="Unassembled WGS sequence"/>
</dbReference>
<dbReference type="Gene3D" id="3.40.190.290">
    <property type="match status" value="1"/>
</dbReference>
<dbReference type="InterPro" id="IPR000847">
    <property type="entry name" value="LysR_HTH_N"/>
</dbReference>
<keyword evidence="4" id="KW-0804">Transcription</keyword>
<evidence type="ECO:0000313" key="6">
    <source>
        <dbReference type="EMBL" id="MBY6139524.1"/>
    </source>
</evidence>
<evidence type="ECO:0000256" key="2">
    <source>
        <dbReference type="ARBA" id="ARBA00023015"/>
    </source>
</evidence>
<sequence>MRHSQLKAFHHVALLGGFSRAAEALHLTQPAISEQVRKLEQDHDVLLFRREKKRVFLTEAGEELLHLTKQYFEVETRIGDYLSATRAAVEGELRIIADSAQHMTGFLGPFQKRYPNVVISLRAGNTGEIIDELRDYNAEIGVAGSLSPGKDMSVLNLGATGIVAFAARGLLMASQKELSFQELAQLPLVFREEGSKTREKVEMAAREKGVRLKPAIVAEGREAVRELVASGAGIGFVSEAEFGHDDRLVKYGLRDAELTMSESIIYLTQRRDVRVIRAFMDFASGIQAGRDARPGAAQPGP</sequence>
<dbReference type="Gene3D" id="1.10.10.10">
    <property type="entry name" value="Winged helix-like DNA-binding domain superfamily/Winged helix DNA-binding domain"/>
    <property type="match status" value="1"/>
</dbReference>
<dbReference type="EMBL" id="JAHVJA010000003">
    <property type="protein sequence ID" value="MBY6139524.1"/>
    <property type="molecule type" value="Genomic_DNA"/>
</dbReference>
<dbReference type="InterPro" id="IPR036390">
    <property type="entry name" value="WH_DNA-bd_sf"/>
</dbReference>
<keyword evidence="2" id="KW-0805">Transcription regulation</keyword>
<keyword evidence="7" id="KW-1185">Reference proteome</keyword>
<evidence type="ECO:0000313" key="7">
    <source>
        <dbReference type="Proteomes" id="UP000766629"/>
    </source>
</evidence>
<organism evidence="6 7">
    <name type="scientific">Leisingera daeponensis</name>
    <dbReference type="NCBI Taxonomy" id="405746"/>
    <lineage>
        <taxon>Bacteria</taxon>
        <taxon>Pseudomonadati</taxon>
        <taxon>Pseudomonadota</taxon>
        <taxon>Alphaproteobacteria</taxon>
        <taxon>Rhodobacterales</taxon>
        <taxon>Roseobacteraceae</taxon>
        <taxon>Leisingera</taxon>
    </lineage>
</organism>
<comment type="similarity">
    <text evidence="1">Belongs to the LysR transcriptional regulatory family.</text>
</comment>
<dbReference type="InterPro" id="IPR036388">
    <property type="entry name" value="WH-like_DNA-bd_sf"/>
</dbReference>
<evidence type="ECO:0000256" key="4">
    <source>
        <dbReference type="ARBA" id="ARBA00023163"/>
    </source>
</evidence>
<dbReference type="Pfam" id="PF03466">
    <property type="entry name" value="LysR_substrate"/>
    <property type="match status" value="1"/>
</dbReference>
<dbReference type="SUPFAM" id="SSF46785">
    <property type="entry name" value="Winged helix' DNA-binding domain"/>
    <property type="match status" value="1"/>
</dbReference>
<dbReference type="Pfam" id="PF00126">
    <property type="entry name" value="HTH_1"/>
    <property type="match status" value="1"/>
</dbReference>
<dbReference type="InterPro" id="IPR005119">
    <property type="entry name" value="LysR_subst-bd"/>
</dbReference>
<reference evidence="6 7" key="1">
    <citation type="submission" date="2021-06" db="EMBL/GenBank/DDBJ databases">
        <title>50 bacteria genomes isolated from Dapeng, Shenzhen, China.</title>
        <authorList>
            <person name="Zheng W."/>
            <person name="Yu S."/>
            <person name="Huang Y."/>
        </authorList>
    </citation>
    <scope>NUCLEOTIDE SEQUENCE [LARGE SCALE GENOMIC DNA]</scope>
    <source>
        <strain evidence="6 7">DP1N14-2</strain>
    </source>
</reference>
<keyword evidence="3" id="KW-0238">DNA-binding</keyword>
<gene>
    <name evidence="6" type="ORF">KUV26_08780</name>
</gene>
<comment type="caution">
    <text evidence="6">The sequence shown here is derived from an EMBL/GenBank/DDBJ whole genome shotgun (WGS) entry which is preliminary data.</text>
</comment>
<protein>
    <submittedName>
        <fullName evidence="6">LysR family transcriptional regulator</fullName>
    </submittedName>
</protein>
<accession>A0ABS7NFQ2</accession>
<evidence type="ECO:0000256" key="3">
    <source>
        <dbReference type="ARBA" id="ARBA00023125"/>
    </source>
</evidence>
<dbReference type="CDD" id="cd05466">
    <property type="entry name" value="PBP2_LTTR_substrate"/>
    <property type="match status" value="1"/>
</dbReference>
<proteinExistence type="inferred from homology"/>
<dbReference type="PRINTS" id="PR00039">
    <property type="entry name" value="HTHLYSR"/>
</dbReference>
<dbReference type="PANTHER" id="PTHR30126">
    <property type="entry name" value="HTH-TYPE TRANSCRIPTIONAL REGULATOR"/>
    <property type="match status" value="1"/>
</dbReference>
<evidence type="ECO:0000256" key="1">
    <source>
        <dbReference type="ARBA" id="ARBA00009437"/>
    </source>
</evidence>
<dbReference type="PROSITE" id="PS50931">
    <property type="entry name" value="HTH_LYSR"/>
    <property type="match status" value="1"/>
</dbReference>
<evidence type="ECO:0000259" key="5">
    <source>
        <dbReference type="PROSITE" id="PS50931"/>
    </source>
</evidence>
<dbReference type="SUPFAM" id="SSF53850">
    <property type="entry name" value="Periplasmic binding protein-like II"/>
    <property type="match status" value="1"/>
</dbReference>
<dbReference type="PANTHER" id="PTHR30126:SF94">
    <property type="entry name" value="LYSR FAMILY TRANSCRIPTIONAL REGULATOR"/>
    <property type="match status" value="1"/>
</dbReference>